<keyword evidence="5" id="KW-1185">Reference proteome</keyword>
<feature type="domain" description="PKD" evidence="2">
    <location>
        <begin position="144"/>
        <end position="191"/>
    </location>
</feature>
<dbReference type="InterPro" id="IPR022409">
    <property type="entry name" value="PKD/Chitinase_dom"/>
</dbReference>
<dbReference type="PROSITE" id="PS51465">
    <property type="entry name" value="KAZAL_2"/>
    <property type="match status" value="2"/>
</dbReference>
<dbReference type="AlphaFoldDB" id="A0A5C6S633"/>
<feature type="signal peptide" evidence="1">
    <location>
        <begin position="1"/>
        <end position="21"/>
    </location>
</feature>
<dbReference type="InterPro" id="IPR002350">
    <property type="entry name" value="Kazal_dom"/>
</dbReference>
<evidence type="ECO:0000256" key="1">
    <source>
        <dbReference type="SAM" id="SignalP"/>
    </source>
</evidence>
<comment type="caution">
    <text evidence="4">The sequence shown here is derived from an EMBL/GenBank/DDBJ whole genome shotgun (WGS) entry which is preliminary data.</text>
</comment>
<dbReference type="Pfam" id="PF18962">
    <property type="entry name" value="Por_Secre_tail"/>
    <property type="match status" value="1"/>
</dbReference>
<protein>
    <submittedName>
        <fullName evidence="4">PKD domain-containing protein</fullName>
    </submittedName>
</protein>
<feature type="domain" description="PKD" evidence="2">
    <location>
        <begin position="675"/>
        <end position="724"/>
    </location>
</feature>
<reference evidence="4 5" key="1">
    <citation type="submission" date="2019-08" db="EMBL/GenBank/DDBJ databases">
        <title>Genome of Phaeodactylibacter luteus.</title>
        <authorList>
            <person name="Bowman J.P."/>
        </authorList>
    </citation>
    <scope>NUCLEOTIDE SEQUENCE [LARGE SCALE GENOMIC DNA]</scope>
    <source>
        <strain evidence="4 5">KCTC 42180</strain>
    </source>
</reference>
<dbReference type="RefSeq" id="WP_147165593.1">
    <property type="nucleotide sequence ID" value="NZ_VOOR01000002.1"/>
</dbReference>
<dbReference type="InterPro" id="IPR026444">
    <property type="entry name" value="Secre_tail"/>
</dbReference>
<feature type="chain" id="PRO_5022666176" evidence="1">
    <location>
        <begin position="22"/>
        <end position="925"/>
    </location>
</feature>
<dbReference type="CDD" id="cd00146">
    <property type="entry name" value="PKD"/>
    <property type="match status" value="5"/>
</dbReference>
<feature type="domain" description="PKD" evidence="2">
    <location>
        <begin position="597"/>
        <end position="651"/>
    </location>
</feature>
<dbReference type="Proteomes" id="UP000321580">
    <property type="component" value="Unassembled WGS sequence"/>
</dbReference>
<dbReference type="SUPFAM" id="SSF49299">
    <property type="entry name" value="PKD domain"/>
    <property type="match status" value="5"/>
</dbReference>
<keyword evidence="1" id="KW-0732">Signal</keyword>
<dbReference type="InterPro" id="IPR035986">
    <property type="entry name" value="PKD_dom_sf"/>
</dbReference>
<dbReference type="PANTHER" id="PTHR36842:SF1">
    <property type="entry name" value="PROTEIN TOLB"/>
    <property type="match status" value="1"/>
</dbReference>
<evidence type="ECO:0000259" key="3">
    <source>
        <dbReference type="PROSITE" id="PS51465"/>
    </source>
</evidence>
<dbReference type="Pfam" id="PF18911">
    <property type="entry name" value="PKD_4"/>
    <property type="match status" value="3"/>
</dbReference>
<organism evidence="4 5">
    <name type="scientific">Phaeodactylibacter luteus</name>
    <dbReference type="NCBI Taxonomy" id="1564516"/>
    <lineage>
        <taxon>Bacteria</taxon>
        <taxon>Pseudomonadati</taxon>
        <taxon>Bacteroidota</taxon>
        <taxon>Saprospiria</taxon>
        <taxon>Saprospirales</taxon>
        <taxon>Haliscomenobacteraceae</taxon>
        <taxon>Phaeodactylibacter</taxon>
    </lineage>
</organism>
<feature type="domain" description="PKD" evidence="2">
    <location>
        <begin position="759"/>
        <end position="810"/>
    </location>
</feature>
<dbReference type="InterPro" id="IPR013783">
    <property type="entry name" value="Ig-like_fold"/>
</dbReference>
<feature type="domain" description="Kazal-like" evidence="3">
    <location>
        <begin position="469"/>
        <end position="523"/>
    </location>
</feature>
<feature type="domain" description="Kazal-like" evidence="3">
    <location>
        <begin position="380"/>
        <end position="432"/>
    </location>
</feature>
<proteinExistence type="predicted"/>
<dbReference type="PANTHER" id="PTHR36842">
    <property type="entry name" value="PROTEIN TOLB HOMOLOG"/>
    <property type="match status" value="1"/>
</dbReference>
<sequence>MKKMTFLFSWLFLMLLHPAQAENMEVSGRVLFGEEQTPVPGFPVELAFLEQNLFLPAITDEGGAFHFAFDFDFSPAVPALIGQLSVMDFCTGQIVEVEIALLQDLPVVAGIDLVVCSDLNPPPPPEHCEAFFFYEQVESAPYLVQFYDISSASADIESWLWDFGDGQTSTEQEPLHEFPGPGAFPVSLTISADTCSSTFLMHVEIFEQPACDCWNLPYEPVCIEVVPGQVELFENFCYAQCAGFSAADLADCGELGFDFCEAYFFYEQGSDSLSVQFWDASWSLADSITIYNWIMPTGEVLEGPSPTYAFPAEGEYVVILEITTAGGCSSIYETVVHVGGGFTGCACDDAFDPVCVANEAGQIIVLPNACIAVCLGYSPSDFLPDCTDPCDCDFTYDPVCIATPSGQTIEFPNACLAVCEGFSPEDIVECEAVGCDDCPAVFAPVCVVQEGDTLTFENSCFALCTGFTPDQFIQCDIAPPCDCDFTYDPVCVATPSGQILEFPNACFAACEGYDESVYYECGGTAGCECYQVYAPVCVTLPTGDVLTFQNDCYAECAGFGPDWYEPCDGGEPFCEALFESFPADAPGSVQFLDYSFSTSPIVSWEWDFAGQGSSVEQNPVFIFEGTGMAEVVLTITTEDGCTSSQAQTVFIGNGGAGNTPDCQAMFTFSQNADNPLSFVFEDLSMGDAQSWFWSFGDGNSSTLPSPVHTYSSPGLYLVTLTVNNGNCSSSLSMLILTDAGILYDTECQALFVPLQIDSLTYAFLNLSSDFAATFEWDFGDGQTSTEPLPLHTYAAPGNYEATLTLSTPDGCTSVFTMVLSTTGNGFTGQPSYRIATATTGPEPAGANARAYPNPTRSAIQVVWDRADAGPFSYQLTDMRGRILASGEALPGHVPFAIDMQPWPAGLYLLQLQNKNGAQALRIVKQ</sequence>
<evidence type="ECO:0000313" key="5">
    <source>
        <dbReference type="Proteomes" id="UP000321580"/>
    </source>
</evidence>
<feature type="domain" description="PKD" evidence="2">
    <location>
        <begin position="291"/>
        <end position="338"/>
    </location>
</feature>
<dbReference type="OrthoDB" id="1488789at2"/>
<dbReference type="NCBIfam" id="TIGR04183">
    <property type="entry name" value="Por_Secre_tail"/>
    <property type="match status" value="1"/>
</dbReference>
<dbReference type="PROSITE" id="PS50093">
    <property type="entry name" value="PKD"/>
    <property type="match status" value="5"/>
</dbReference>
<dbReference type="EMBL" id="VOOR01000002">
    <property type="protein sequence ID" value="TXB69461.1"/>
    <property type="molecule type" value="Genomic_DNA"/>
</dbReference>
<dbReference type="SMART" id="SM00089">
    <property type="entry name" value="PKD"/>
    <property type="match status" value="5"/>
</dbReference>
<accession>A0A5C6S633</accession>
<gene>
    <name evidence="4" type="ORF">FRY97_01220</name>
</gene>
<evidence type="ECO:0000259" key="2">
    <source>
        <dbReference type="PROSITE" id="PS50093"/>
    </source>
</evidence>
<dbReference type="Gene3D" id="2.60.40.10">
    <property type="entry name" value="Immunoglobulins"/>
    <property type="match status" value="5"/>
</dbReference>
<name>A0A5C6S633_9BACT</name>
<evidence type="ECO:0000313" key="4">
    <source>
        <dbReference type="EMBL" id="TXB69461.1"/>
    </source>
</evidence>
<dbReference type="InterPro" id="IPR000601">
    <property type="entry name" value="PKD_dom"/>
</dbReference>